<dbReference type="Pfam" id="PF02957">
    <property type="entry name" value="TT_ORF2-like"/>
    <property type="match status" value="1"/>
</dbReference>
<protein>
    <submittedName>
        <fullName evidence="2">ORF2</fullName>
    </submittedName>
</protein>
<keyword evidence="3" id="KW-1185">Reference proteome</keyword>
<dbReference type="RefSeq" id="YP_009505737.1">
    <property type="nucleotide sequence ID" value="NC_038346.1"/>
</dbReference>
<evidence type="ECO:0000313" key="2">
    <source>
        <dbReference type="EMBL" id="ABU55892.1"/>
    </source>
</evidence>
<feature type="domain" description="Hepatitis TT virus Orf2/Gyrovirus Vp2 N-terminal" evidence="1">
    <location>
        <begin position="11"/>
        <end position="54"/>
    </location>
</feature>
<dbReference type="OrthoDB" id="29117at10239"/>
<dbReference type="InterPro" id="IPR004118">
    <property type="entry name" value="HEV_TT_vir_Orf2/Gyrovir_Vp2_N"/>
</dbReference>
<reference evidence="2 3" key="1">
    <citation type="journal article" date="2007" name="J. Gen. Virol.">
        <title>Circular genomes related to anelloviruses identified in human and animal samples by using a combined rolling-circle amplification/sequence-independent single primer amplification approach.</title>
        <authorList>
            <person name="Biagini P."/>
            <person name="Uch R."/>
            <person name="Belhouchet M."/>
            <person name="Attoui H."/>
            <person name="Cantaloube J.F."/>
            <person name="Brisbarre N."/>
            <person name="de Micco P."/>
        </authorList>
    </citation>
    <scope>NUCLEOTIDE SEQUENCE [LARGE SCALE GENOMIC DNA]</scope>
    <source>
        <strain evidence="2">LIL-y2</strain>
    </source>
</reference>
<evidence type="ECO:0000313" key="3">
    <source>
        <dbReference type="Proteomes" id="UP000232879"/>
    </source>
</evidence>
<sequence>MSYKPPRYGPQGLELQFLNSIFTNHDLFCGCDDTLKHILSIFNKQNKANLSDTKIQEIKCLLTGETTETGDKGDGAAGVLDAIEDGDLDALFELSDDMDEPNG</sequence>
<dbReference type="GeneID" id="37616649"/>
<evidence type="ECO:0000259" key="1">
    <source>
        <dbReference type="Pfam" id="PF02957"/>
    </source>
</evidence>
<dbReference type="KEGG" id="vg:37616649"/>
<dbReference type="Proteomes" id="UP000232879">
    <property type="component" value="Segment"/>
</dbReference>
<dbReference type="EMBL" id="EF538881">
    <property type="protein sequence ID" value="ABU55892.1"/>
    <property type="molecule type" value="Genomic_DNA"/>
</dbReference>
<proteinExistence type="predicted"/>
<organism evidence="2 3">
    <name type="scientific">Torque teno mini virus 11</name>
    <dbReference type="NCBI Taxonomy" id="2065037"/>
    <lineage>
        <taxon>Viruses</taxon>
        <taxon>Monodnaviria</taxon>
        <taxon>Shotokuvirae</taxon>
        <taxon>Commensaviricota</taxon>
        <taxon>Cardeaviricetes</taxon>
        <taxon>Sanitavirales</taxon>
        <taxon>Anelloviridae</taxon>
        <taxon>Betatorquevirus</taxon>
        <taxon>Betatorquevirus homini11</taxon>
    </lineage>
</organism>
<name>A8DMQ8_9VIRU</name>
<accession>A8DMQ8</accession>